<feature type="compositionally biased region" description="Basic and acidic residues" evidence="1">
    <location>
        <begin position="66"/>
        <end position="84"/>
    </location>
</feature>
<dbReference type="Proteomes" id="UP000050795">
    <property type="component" value="Unassembled WGS sequence"/>
</dbReference>
<evidence type="ECO:0000256" key="1">
    <source>
        <dbReference type="SAM" id="MobiDB-lite"/>
    </source>
</evidence>
<reference evidence="2" key="1">
    <citation type="submission" date="2022-06" db="EMBL/GenBank/DDBJ databases">
        <authorList>
            <person name="Berger JAMES D."/>
            <person name="Berger JAMES D."/>
        </authorList>
    </citation>
    <scope>NUCLEOTIDE SEQUENCE [LARGE SCALE GENOMIC DNA]</scope>
</reference>
<name>A0AA85KQA8_TRIRE</name>
<dbReference type="WBParaSite" id="TREG1_95310.1">
    <property type="protein sequence ID" value="TREG1_95310.1"/>
    <property type="gene ID" value="TREG1_95310"/>
</dbReference>
<feature type="region of interest" description="Disordered" evidence="1">
    <location>
        <begin position="60"/>
        <end position="84"/>
    </location>
</feature>
<evidence type="ECO:0000313" key="3">
    <source>
        <dbReference type="WBParaSite" id="TREG1_95290.1"/>
    </source>
</evidence>
<dbReference type="WBParaSite" id="TREG1_95290.1">
    <property type="protein sequence ID" value="TREG1_95290.1"/>
    <property type="gene ID" value="TREG1_95290"/>
</dbReference>
<organism evidence="2 4">
    <name type="scientific">Trichobilharzia regenti</name>
    <name type="common">Nasal bird schistosome</name>
    <dbReference type="NCBI Taxonomy" id="157069"/>
    <lineage>
        <taxon>Eukaryota</taxon>
        <taxon>Metazoa</taxon>
        <taxon>Spiralia</taxon>
        <taxon>Lophotrochozoa</taxon>
        <taxon>Platyhelminthes</taxon>
        <taxon>Trematoda</taxon>
        <taxon>Digenea</taxon>
        <taxon>Strigeidida</taxon>
        <taxon>Schistosomatoidea</taxon>
        <taxon>Schistosomatidae</taxon>
        <taxon>Trichobilharzia</taxon>
    </lineage>
</organism>
<evidence type="ECO:0000313" key="4">
    <source>
        <dbReference type="WBParaSite" id="TREG1_95310.1"/>
    </source>
</evidence>
<reference evidence="3 4" key="2">
    <citation type="submission" date="2023-11" db="UniProtKB">
        <authorList>
            <consortium name="WormBaseParasite"/>
        </authorList>
    </citation>
    <scope>IDENTIFICATION</scope>
</reference>
<accession>A0AA85KQA8</accession>
<sequence length="84" mass="9301">MQVRKINIDEPPVYISVTTSNTRKDDNNIEGVTTSIHDVSMEAVKHTSCQIVDRIPTDSSEMINTTDDKDMEIEGGHEGVVKLA</sequence>
<keyword evidence="2" id="KW-1185">Reference proteome</keyword>
<dbReference type="WBParaSite" id="TREG1_95330.1">
    <property type="protein sequence ID" value="TREG1_95330.1"/>
    <property type="gene ID" value="TREG1_95330"/>
</dbReference>
<dbReference type="AlphaFoldDB" id="A0AA85KQA8"/>
<evidence type="ECO:0000313" key="2">
    <source>
        <dbReference type="Proteomes" id="UP000050795"/>
    </source>
</evidence>
<proteinExistence type="predicted"/>
<protein>
    <submittedName>
        <fullName evidence="3 4">Uncharacterized protein</fullName>
    </submittedName>
</protein>